<evidence type="ECO:0000256" key="1">
    <source>
        <dbReference type="ARBA" id="ARBA00004613"/>
    </source>
</evidence>
<keyword evidence="4" id="KW-0677">Repeat</keyword>
<organism evidence="9 10">
    <name type="scientific">Trifolium subterraneum</name>
    <name type="common">Subterranean clover</name>
    <dbReference type="NCBI Taxonomy" id="3900"/>
    <lineage>
        <taxon>Eukaryota</taxon>
        <taxon>Viridiplantae</taxon>
        <taxon>Streptophyta</taxon>
        <taxon>Embryophyta</taxon>
        <taxon>Tracheophyta</taxon>
        <taxon>Spermatophyta</taxon>
        <taxon>Magnoliopsida</taxon>
        <taxon>eudicotyledons</taxon>
        <taxon>Gunneridae</taxon>
        <taxon>Pentapetalae</taxon>
        <taxon>rosids</taxon>
        <taxon>fabids</taxon>
        <taxon>Fabales</taxon>
        <taxon>Fabaceae</taxon>
        <taxon>Papilionoideae</taxon>
        <taxon>50 kb inversion clade</taxon>
        <taxon>NPAAA clade</taxon>
        <taxon>Hologalegina</taxon>
        <taxon>IRL clade</taxon>
        <taxon>Trifolieae</taxon>
        <taxon>Trifolium</taxon>
    </lineage>
</organism>
<dbReference type="FunFam" id="3.30.430.20:FF:000016">
    <property type="entry name" value="Cysteine-rich receptor-like protein kinase 10"/>
    <property type="match status" value="1"/>
</dbReference>
<feature type="domain" description="Gnk2-homologous" evidence="8">
    <location>
        <begin position="33"/>
        <end position="139"/>
    </location>
</feature>
<keyword evidence="5" id="KW-0325">Glycoprotein</keyword>
<dbReference type="GO" id="GO:0005576">
    <property type="term" value="C:extracellular region"/>
    <property type="evidence" value="ECO:0007669"/>
    <property type="project" value="UniProtKB-SubCell"/>
</dbReference>
<evidence type="ECO:0000256" key="3">
    <source>
        <dbReference type="ARBA" id="ARBA00022729"/>
    </source>
</evidence>
<evidence type="ECO:0000256" key="7">
    <source>
        <dbReference type="SAM" id="SignalP"/>
    </source>
</evidence>
<dbReference type="InterPro" id="IPR038408">
    <property type="entry name" value="GNK2_sf"/>
</dbReference>
<sequence length="297" mass="33886">MEGRKLNLTLICFAFLLYLSFKQIITKAQLSPTYVGDDCNYSREQPLNNAYQKNLNGMLSYLSNDSATSKGYNYTRIGDNTTKGDAVYGLYDCRGDIVGYFCEFCVSSASREVLGRCPNRVSATIFYSFCIFRYSNENFFGKVTTDPSWQHLGTKNVSSSIEIQKGDDFMKSLIRKATIETNQLYYMDGFNLSSTESRYGLVQCSRDLTNERCRQCLEFMLAKVRTCCEHKLGWQVSSASCLIRYDDNMFYLHNQSPSVLVPDPQTGNASVTYRACLLMVFPISIFTDELNIERKKN</sequence>
<feature type="domain" description="Gnk2-homologous" evidence="8">
    <location>
        <begin position="145"/>
        <end position="250"/>
    </location>
</feature>
<evidence type="ECO:0000256" key="5">
    <source>
        <dbReference type="ARBA" id="ARBA00023180"/>
    </source>
</evidence>
<dbReference type="Pfam" id="PF01657">
    <property type="entry name" value="Stress-antifung"/>
    <property type="match status" value="2"/>
</dbReference>
<dbReference type="OrthoDB" id="4062651at2759"/>
<dbReference type="PROSITE" id="PS51473">
    <property type="entry name" value="GNK2"/>
    <property type="match status" value="2"/>
</dbReference>
<evidence type="ECO:0000256" key="6">
    <source>
        <dbReference type="ARBA" id="ARBA00038515"/>
    </source>
</evidence>
<dbReference type="Proteomes" id="UP000242715">
    <property type="component" value="Unassembled WGS sequence"/>
</dbReference>
<dbReference type="CDD" id="cd23509">
    <property type="entry name" value="Gnk2-like"/>
    <property type="match status" value="2"/>
</dbReference>
<dbReference type="FunFam" id="3.30.430.20:FF:000009">
    <property type="entry name" value="Cysteine-rich receptor-like protein kinase 28"/>
    <property type="match status" value="1"/>
</dbReference>
<evidence type="ECO:0000259" key="8">
    <source>
        <dbReference type="PROSITE" id="PS51473"/>
    </source>
</evidence>
<name>A0A2Z6MQM6_TRISU</name>
<comment type="subcellular location">
    <subcellularLocation>
        <location evidence="1">Secreted</location>
    </subcellularLocation>
</comment>
<dbReference type="PANTHER" id="PTHR32411">
    <property type="entry name" value="CYSTEINE-RICH REPEAT SECRETORY PROTEIN 38-RELATED"/>
    <property type="match status" value="1"/>
</dbReference>
<comment type="similarity">
    <text evidence="6">Belongs to the cysteine-rich repeat secretory protein family.</text>
</comment>
<keyword evidence="10" id="KW-1185">Reference proteome</keyword>
<gene>
    <name evidence="9" type="ORF">TSUD_366780</name>
</gene>
<reference evidence="10" key="1">
    <citation type="journal article" date="2017" name="Front. Plant Sci.">
        <title>Climate Clever Clovers: New Paradigm to Reduce the Environmental Footprint of Ruminants by Breeding Low Methanogenic Forages Utilizing Haplotype Variation.</title>
        <authorList>
            <person name="Kaur P."/>
            <person name="Appels R."/>
            <person name="Bayer P.E."/>
            <person name="Keeble-Gagnere G."/>
            <person name="Wang J."/>
            <person name="Hirakawa H."/>
            <person name="Shirasawa K."/>
            <person name="Vercoe P."/>
            <person name="Stefanova K."/>
            <person name="Durmic Z."/>
            <person name="Nichols P."/>
            <person name="Revell C."/>
            <person name="Isobe S.N."/>
            <person name="Edwards D."/>
            <person name="Erskine W."/>
        </authorList>
    </citation>
    <scope>NUCLEOTIDE SEQUENCE [LARGE SCALE GENOMIC DNA]</scope>
    <source>
        <strain evidence="10">cv. Daliak</strain>
    </source>
</reference>
<protein>
    <recommendedName>
        <fullName evidence="8">Gnk2-homologous domain-containing protein</fullName>
    </recommendedName>
</protein>
<evidence type="ECO:0000313" key="10">
    <source>
        <dbReference type="Proteomes" id="UP000242715"/>
    </source>
</evidence>
<dbReference type="EMBL" id="DF973184">
    <property type="protein sequence ID" value="GAU18495.1"/>
    <property type="molecule type" value="Genomic_DNA"/>
</dbReference>
<evidence type="ECO:0000256" key="4">
    <source>
        <dbReference type="ARBA" id="ARBA00022737"/>
    </source>
</evidence>
<dbReference type="InterPro" id="IPR002902">
    <property type="entry name" value="GNK2"/>
</dbReference>
<dbReference type="InterPro" id="IPR050581">
    <property type="entry name" value="CRR_secretory_protein"/>
</dbReference>
<evidence type="ECO:0000313" key="9">
    <source>
        <dbReference type="EMBL" id="GAU18495.1"/>
    </source>
</evidence>
<keyword evidence="3 7" id="KW-0732">Signal</keyword>
<evidence type="ECO:0000256" key="2">
    <source>
        <dbReference type="ARBA" id="ARBA00022525"/>
    </source>
</evidence>
<dbReference type="AlphaFoldDB" id="A0A2Z6MQM6"/>
<keyword evidence="2" id="KW-0964">Secreted</keyword>
<accession>A0A2Z6MQM6</accession>
<feature type="chain" id="PRO_5016432296" description="Gnk2-homologous domain-containing protein" evidence="7">
    <location>
        <begin position="23"/>
        <end position="297"/>
    </location>
</feature>
<feature type="signal peptide" evidence="7">
    <location>
        <begin position="1"/>
        <end position="22"/>
    </location>
</feature>
<dbReference type="Gene3D" id="3.30.430.20">
    <property type="entry name" value="Gnk2 domain, C-X8-C-X2-C motif"/>
    <property type="match status" value="2"/>
</dbReference>
<proteinExistence type="inferred from homology"/>
<dbReference type="PANTHER" id="PTHR32411:SF43">
    <property type="entry name" value="CYSTEINE-RICH REPEAT SECRETORY PROTEIN 38"/>
    <property type="match status" value="1"/>
</dbReference>